<evidence type="ECO:0000256" key="3">
    <source>
        <dbReference type="ARBA" id="ARBA00022490"/>
    </source>
</evidence>
<evidence type="ECO:0000256" key="8">
    <source>
        <dbReference type="ARBA" id="ARBA00023134"/>
    </source>
</evidence>
<evidence type="ECO:0000256" key="5">
    <source>
        <dbReference type="ARBA" id="ARBA00022801"/>
    </source>
</evidence>
<feature type="compositionally biased region" description="Low complexity" evidence="10">
    <location>
        <begin position="165"/>
        <end position="187"/>
    </location>
</feature>
<evidence type="ECO:0000259" key="11">
    <source>
        <dbReference type="PROSITE" id="PS51722"/>
    </source>
</evidence>
<dbReference type="CDD" id="cd04093">
    <property type="entry name" value="HBS1_C_III"/>
    <property type="match status" value="1"/>
</dbReference>
<gene>
    <name evidence="12" type="ORF">CI109_100575</name>
</gene>
<dbReference type="InterPro" id="IPR027417">
    <property type="entry name" value="P-loop_NTPase"/>
</dbReference>
<feature type="region of interest" description="Disordered" evidence="10">
    <location>
        <begin position="84"/>
        <end position="289"/>
    </location>
</feature>
<protein>
    <recommendedName>
        <fullName evidence="11">Tr-type G domain-containing protein</fullName>
    </recommendedName>
</protein>
<dbReference type="Pfam" id="PF08938">
    <property type="entry name" value="HBS1_N"/>
    <property type="match status" value="1"/>
</dbReference>
<dbReference type="GeneID" id="43588802"/>
<dbReference type="InterPro" id="IPR054696">
    <property type="entry name" value="GTP-eEF1A_C"/>
</dbReference>
<keyword evidence="8" id="KW-0342">GTP-binding</keyword>
<dbReference type="CDD" id="cd01883">
    <property type="entry name" value="EF1_alpha"/>
    <property type="match status" value="1"/>
</dbReference>
<comment type="catalytic activity">
    <reaction evidence="9">
        <text>GTP + H2O = GDP + phosphate + H(+)</text>
        <dbReference type="Rhea" id="RHEA:19669"/>
        <dbReference type="ChEBI" id="CHEBI:15377"/>
        <dbReference type="ChEBI" id="CHEBI:15378"/>
        <dbReference type="ChEBI" id="CHEBI:37565"/>
        <dbReference type="ChEBI" id="CHEBI:43474"/>
        <dbReference type="ChEBI" id="CHEBI:58189"/>
    </reaction>
    <physiologicalReaction direction="left-to-right" evidence="9">
        <dbReference type="Rhea" id="RHEA:19670"/>
    </physiologicalReaction>
</comment>
<keyword evidence="7" id="KW-0648">Protein biosynthesis</keyword>
<reference evidence="12" key="2">
    <citation type="submission" date="2024-01" db="EMBL/GenBank/DDBJ databases">
        <title>Comparative genomics of Cryptococcus and Kwoniella reveals pathogenesis evolution and contrasting modes of karyotype evolution via chromosome fusion or intercentromeric recombination.</title>
        <authorList>
            <person name="Coelho M.A."/>
            <person name="David-Palma M."/>
            <person name="Shea T."/>
            <person name="Bowers K."/>
            <person name="McGinley-Smith S."/>
            <person name="Mohammad A.W."/>
            <person name="Gnirke A."/>
            <person name="Yurkov A.M."/>
            <person name="Nowrousian M."/>
            <person name="Sun S."/>
            <person name="Cuomo C.A."/>
            <person name="Heitman J."/>
        </authorList>
    </citation>
    <scope>NUCLEOTIDE SEQUENCE</scope>
    <source>
        <strain evidence="12">CBS 12478</strain>
    </source>
</reference>
<dbReference type="PRINTS" id="PR00315">
    <property type="entry name" value="ELONGATNFCT"/>
</dbReference>
<feature type="compositionally biased region" description="Low complexity" evidence="10">
    <location>
        <begin position="360"/>
        <end position="378"/>
    </location>
</feature>
<evidence type="ECO:0000256" key="10">
    <source>
        <dbReference type="SAM" id="MobiDB-lite"/>
    </source>
</evidence>
<dbReference type="GO" id="GO:0005525">
    <property type="term" value="F:GTP binding"/>
    <property type="evidence" value="ECO:0007669"/>
    <property type="project" value="UniProtKB-KW"/>
</dbReference>
<evidence type="ECO:0000256" key="9">
    <source>
        <dbReference type="ARBA" id="ARBA00049117"/>
    </source>
</evidence>
<evidence type="ECO:0000256" key="4">
    <source>
        <dbReference type="ARBA" id="ARBA00022741"/>
    </source>
</evidence>
<dbReference type="Gene3D" id="2.40.30.10">
    <property type="entry name" value="Translation factors"/>
    <property type="match status" value="2"/>
</dbReference>
<dbReference type="SUPFAM" id="SSF50447">
    <property type="entry name" value="Translation proteins"/>
    <property type="match status" value="1"/>
</dbReference>
<dbReference type="PANTHER" id="PTHR23115">
    <property type="entry name" value="TRANSLATION FACTOR"/>
    <property type="match status" value="1"/>
</dbReference>
<dbReference type="KEGG" id="ksn:43588802"/>
<reference evidence="12" key="1">
    <citation type="submission" date="2017-08" db="EMBL/GenBank/DDBJ databases">
        <authorList>
            <person name="Cuomo C."/>
            <person name="Billmyre B."/>
            <person name="Heitman J."/>
        </authorList>
    </citation>
    <scope>NUCLEOTIDE SEQUENCE</scope>
    <source>
        <strain evidence="12">CBS 12478</strain>
    </source>
</reference>
<dbReference type="GO" id="GO:0006417">
    <property type="term" value="P:regulation of translation"/>
    <property type="evidence" value="ECO:0007669"/>
    <property type="project" value="UniProtKB-KW"/>
</dbReference>
<dbReference type="FunFam" id="2.40.30.10:FF:000020">
    <property type="entry name" value="Translation elongation factor EF-1"/>
    <property type="match status" value="1"/>
</dbReference>
<dbReference type="GO" id="GO:0005829">
    <property type="term" value="C:cytosol"/>
    <property type="evidence" value="ECO:0007669"/>
    <property type="project" value="GOC"/>
</dbReference>
<dbReference type="EMBL" id="CP144051">
    <property type="protein sequence ID" value="WWD16150.1"/>
    <property type="molecule type" value="Genomic_DNA"/>
</dbReference>
<dbReference type="Pfam" id="PF00009">
    <property type="entry name" value="GTP_EFTU"/>
    <property type="match status" value="1"/>
</dbReference>
<feature type="compositionally biased region" description="Basic and acidic residues" evidence="10">
    <location>
        <begin position="405"/>
        <end position="416"/>
    </location>
</feature>
<comment type="subcellular location">
    <subcellularLocation>
        <location evidence="1">Cytoplasm</location>
    </subcellularLocation>
</comment>
<evidence type="ECO:0000313" key="12">
    <source>
        <dbReference type="EMBL" id="WWD16150.1"/>
    </source>
</evidence>
<dbReference type="CDD" id="cd16267">
    <property type="entry name" value="HBS1-like_II"/>
    <property type="match status" value="1"/>
</dbReference>
<dbReference type="Pfam" id="PF22594">
    <property type="entry name" value="GTP-eEF1A_C"/>
    <property type="match status" value="1"/>
</dbReference>
<dbReference type="InterPro" id="IPR050100">
    <property type="entry name" value="TRAFAC_GTPase_members"/>
</dbReference>
<sequence length="874" mass="93703">MSRHRFVRNLDLDDELNDEEESGMSTEEQAQMATALPIARALLKDIKPPISDDTIADSLWHYWFDVEKTVGWLRQDWERKGEALPEFLMPTPDQQPRKRRRLAASDTDPSLQPPLTALQRLSLSRKQPSPSPGPSGPSSSSAASQTPDKPMSKLALLAQKRREAAQAAESSASPSRTPTRAATPASAVQHTISESPSGKPLSKLAQKMAAARAAREEAAAKSDTPTKPSPPSAMEVDPSQSSAPPDEEPTSILFATASPSGRTKPPSPFFSIITSTATTANDQQPPEIGTVASLHVPLATDLTTLTKRFEEAFTESPDEIVLPAKAKAVSQPKSASLPGKPRTPITPSSSKLKNQPKTQPNSPSTSSKGGSSGTNTPKIAGKSGLTTAQNDLAGLHLDDEVDEAEKERERERYKEKPGLNMKQEELIAKVKKDEEESGKQNISLIVVGHVDAGKSTLMGRLLYDIGELTEKEKTANERGSKKIGKGSFAFAWGLDALGDERDRGVTIDIATTHFATSHRNITLLDAPGHRDFIPAMISGAAQADVALMVVDGSPGEFEAGFDRGGQTREHAWLVRSLGVKEIIVGVNKMDVVNWSQDRYDDIVDALKPFLISAGFSATKTTFMPLAAMEGTNVAENDSPELKSWYDGPTLIQALDKVEVPARPYESPLRIPVSNVFKGQTAVASGVAVSGRLCSGIIQVGDRVRAVPGDEVANVRTIEVDEDSAPYAVAGQNVTLYLSGIDSIHLSIGTVLCPTSLPVPLVTKFTAQILVFDLQSPIITGTAVELFHHSMNLPATISKLVAVMEKGQITKKNPRVLQKGTTAIVELSLRSNGSNGGRTPTIPLETAADNKEMGRVLIRRNGETIAAGMVTEILA</sequence>
<accession>A0AAJ8MU36</accession>
<feature type="region of interest" description="Disordered" evidence="10">
    <location>
        <begin position="314"/>
        <end position="416"/>
    </location>
</feature>
<name>A0AAJ8MU36_9TREE</name>
<dbReference type="PROSITE" id="PS51722">
    <property type="entry name" value="G_TR_2"/>
    <property type="match status" value="1"/>
</dbReference>
<evidence type="ECO:0000256" key="6">
    <source>
        <dbReference type="ARBA" id="ARBA00022845"/>
    </source>
</evidence>
<dbReference type="FunFam" id="3.40.50.300:FF:001277">
    <property type="entry name" value="Elongation factor 1 alpha-like protein"/>
    <property type="match status" value="1"/>
</dbReference>
<feature type="compositionally biased region" description="Polar residues" evidence="10">
    <location>
        <begin position="345"/>
        <end position="359"/>
    </location>
</feature>
<dbReference type="Proteomes" id="UP000322225">
    <property type="component" value="Chromosome 1"/>
</dbReference>
<dbReference type="PROSITE" id="PS00301">
    <property type="entry name" value="G_TR_1"/>
    <property type="match status" value="1"/>
</dbReference>
<dbReference type="RefSeq" id="XP_065822884.1">
    <property type="nucleotide sequence ID" value="XM_065966812.1"/>
</dbReference>
<dbReference type="InterPro" id="IPR009000">
    <property type="entry name" value="Transl_B-barrel_sf"/>
</dbReference>
<feature type="compositionally biased region" description="Polar residues" evidence="10">
    <location>
        <begin position="272"/>
        <end position="284"/>
    </location>
</feature>
<organism evidence="12 13">
    <name type="scientific">Kwoniella shandongensis</name>
    <dbReference type="NCBI Taxonomy" id="1734106"/>
    <lineage>
        <taxon>Eukaryota</taxon>
        <taxon>Fungi</taxon>
        <taxon>Dikarya</taxon>
        <taxon>Basidiomycota</taxon>
        <taxon>Agaricomycotina</taxon>
        <taxon>Tremellomycetes</taxon>
        <taxon>Tremellales</taxon>
        <taxon>Cryptococcaceae</taxon>
        <taxon>Kwoniella</taxon>
    </lineage>
</organism>
<feature type="compositionally biased region" description="Acidic residues" evidence="10">
    <location>
        <begin position="12"/>
        <end position="22"/>
    </location>
</feature>
<keyword evidence="13" id="KW-1185">Reference proteome</keyword>
<feature type="domain" description="Tr-type G" evidence="11">
    <location>
        <begin position="439"/>
        <end position="664"/>
    </location>
</feature>
<proteinExistence type="inferred from homology"/>
<comment type="similarity">
    <text evidence="2">Belongs to the TRAFAC class translation factor GTPase superfamily. Classic translation factor GTPase family. EF-Tu/EF-1A subfamily.</text>
</comment>
<dbReference type="InterPro" id="IPR000795">
    <property type="entry name" value="T_Tr_GTP-bd_dom"/>
</dbReference>
<dbReference type="SUPFAM" id="SSF50465">
    <property type="entry name" value="EF-Tu/eEF-1alpha/eIF2-gamma C-terminal domain"/>
    <property type="match status" value="1"/>
</dbReference>
<dbReference type="SUPFAM" id="SSF52540">
    <property type="entry name" value="P-loop containing nucleoside triphosphate hydrolases"/>
    <property type="match status" value="1"/>
</dbReference>
<dbReference type="Gene3D" id="3.40.50.300">
    <property type="entry name" value="P-loop containing nucleotide triphosphate hydrolases"/>
    <property type="match status" value="1"/>
</dbReference>
<evidence type="ECO:0000313" key="13">
    <source>
        <dbReference type="Proteomes" id="UP000322225"/>
    </source>
</evidence>
<feature type="region of interest" description="Disordered" evidence="10">
    <location>
        <begin position="1"/>
        <end position="28"/>
    </location>
</feature>
<keyword evidence="5" id="KW-0378">Hydrolase</keyword>
<dbReference type="GO" id="GO:0003924">
    <property type="term" value="F:GTPase activity"/>
    <property type="evidence" value="ECO:0007669"/>
    <property type="project" value="InterPro"/>
</dbReference>
<dbReference type="InterPro" id="IPR009001">
    <property type="entry name" value="Transl_elong_EF1A/Init_IF2_C"/>
</dbReference>
<keyword evidence="4" id="KW-0547">Nucleotide-binding</keyword>
<keyword evidence="6" id="KW-0810">Translation regulation</keyword>
<keyword evidence="3" id="KW-0963">Cytoplasm</keyword>
<evidence type="ECO:0000256" key="7">
    <source>
        <dbReference type="ARBA" id="ARBA00022917"/>
    </source>
</evidence>
<dbReference type="InterPro" id="IPR031157">
    <property type="entry name" value="G_TR_CS"/>
</dbReference>
<dbReference type="AlphaFoldDB" id="A0AAJ8MU36"/>
<dbReference type="GO" id="GO:0002184">
    <property type="term" value="P:cytoplasmic translational termination"/>
    <property type="evidence" value="ECO:0007669"/>
    <property type="project" value="UniProtKB-ARBA"/>
</dbReference>
<dbReference type="InterPro" id="IPR015033">
    <property type="entry name" value="HBS1-like_N"/>
</dbReference>
<evidence type="ECO:0000256" key="1">
    <source>
        <dbReference type="ARBA" id="ARBA00004496"/>
    </source>
</evidence>
<evidence type="ECO:0000256" key="2">
    <source>
        <dbReference type="ARBA" id="ARBA00007249"/>
    </source>
</evidence>
<dbReference type="FunFam" id="2.40.30.10:FF:000107">
    <property type="entry name" value="Related to translation elongation factor HBS1"/>
    <property type="match status" value="1"/>
</dbReference>